<dbReference type="Pfam" id="PF13578">
    <property type="entry name" value="Methyltransf_24"/>
    <property type="match status" value="1"/>
</dbReference>
<protein>
    <recommendedName>
        <fullName evidence="4">Class I SAM-dependent methyltransferase</fullName>
    </recommendedName>
</protein>
<sequence>MTIIEFIIAFSLFIIIGILAYVFHKVKRVHLMQFELLRQYQKLPDTLNLTYHQIQAFNILDRRLNLTYALPPLRGWAASPDFLLLLAEHVHQQQPEVIVECSSGASSVVLAQCAKQNGKGHVYSLEHDAHYAEKTRQELFKQGLQDWATIIDAPLQEYSFAEQNYRWYKQSPEIQALQIDMLVIDGPPAGLNSCARFPAGPLLLPMLREEAVVFLDDADRGDEQIIIERWLKEFPYFQRASHNCEKGAVSLRKTKTSI</sequence>
<evidence type="ECO:0000313" key="3">
    <source>
        <dbReference type="Proteomes" id="UP000008888"/>
    </source>
</evidence>
<dbReference type="EMBL" id="CP002738">
    <property type="protein sequence ID" value="AEF99634.1"/>
    <property type="molecule type" value="Genomic_DNA"/>
</dbReference>
<name>F9ZWG5_METMM</name>
<dbReference type="SUPFAM" id="SSF53335">
    <property type="entry name" value="S-adenosyl-L-methionine-dependent methyltransferases"/>
    <property type="match status" value="1"/>
</dbReference>
<keyword evidence="1" id="KW-0812">Transmembrane</keyword>
<reference evidence="2 3" key="1">
    <citation type="journal article" date="2011" name="J. Bacteriol.">
        <title>Complete Genome Sequence of the Aerobic Marine Methanotroph Methylomonas methanica MC09.</title>
        <authorList>
            <person name="Boden R."/>
            <person name="Cunliffe M."/>
            <person name="Scanlan J."/>
            <person name="Moussard H."/>
            <person name="Kits K.D."/>
            <person name="Klotz M.G."/>
            <person name="Jetten M.S."/>
            <person name="Vuilleumier S."/>
            <person name="Han J."/>
            <person name="Peters L."/>
            <person name="Mikhailova N."/>
            <person name="Teshima H."/>
            <person name="Tapia R."/>
            <person name="Kyrpides N."/>
            <person name="Ivanova N."/>
            <person name="Pagani I."/>
            <person name="Cheng J.F."/>
            <person name="Goodwin L."/>
            <person name="Han C."/>
            <person name="Hauser L."/>
            <person name="Land M.L."/>
            <person name="Lapidus A."/>
            <person name="Lucas S."/>
            <person name="Pitluck S."/>
            <person name="Woyke T."/>
            <person name="Stein L."/>
            <person name="Murrell J.C."/>
        </authorList>
    </citation>
    <scope>NUCLEOTIDE SEQUENCE [LARGE SCALE GENOMIC DNA]</scope>
    <source>
        <strain evidence="2 3">MC09</strain>
    </source>
</reference>
<dbReference type="STRING" id="857087.Metme_1206"/>
<evidence type="ECO:0000313" key="2">
    <source>
        <dbReference type="EMBL" id="AEF99634.1"/>
    </source>
</evidence>
<dbReference type="HOGENOM" id="CLU_080929_0_0_6"/>
<accession>F9ZWG5</accession>
<keyword evidence="1" id="KW-0472">Membrane</keyword>
<keyword evidence="1" id="KW-1133">Transmembrane helix</keyword>
<dbReference type="AlphaFoldDB" id="F9ZWG5"/>
<organism evidence="2 3">
    <name type="scientific">Methylomonas methanica (strain DSM 25384 / MC09)</name>
    <dbReference type="NCBI Taxonomy" id="857087"/>
    <lineage>
        <taxon>Bacteria</taxon>
        <taxon>Pseudomonadati</taxon>
        <taxon>Pseudomonadota</taxon>
        <taxon>Gammaproteobacteria</taxon>
        <taxon>Methylococcales</taxon>
        <taxon>Methylococcaceae</taxon>
        <taxon>Methylomonas</taxon>
    </lineage>
</organism>
<gene>
    <name evidence="2" type="ordered locus">Metme_1206</name>
</gene>
<evidence type="ECO:0008006" key="4">
    <source>
        <dbReference type="Google" id="ProtNLM"/>
    </source>
</evidence>
<dbReference type="InterPro" id="IPR029063">
    <property type="entry name" value="SAM-dependent_MTases_sf"/>
</dbReference>
<dbReference type="eggNOG" id="COG4122">
    <property type="taxonomic scope" value="Bacteria"/>
</dbReference>
<evidence type="ECO:0000256" key="1">
    <source>
        <dbReference type="SAM" id="Phobius"/>
    </source>
</evidence>
<keyword evidence="3" id="KW-1185">Reference proteome</keyword>
<dbReference type="OrthoDB" id="823440at2"/>
<reference key="2">
    <citation type="submission" date="2011-05" db="EMBL/GenBank/DDBJ databases">
        <title>Complete genome sequence of the aerobic marine methanotroph Methylomonas methanica MC09.</title>
        <authorList>
            <person name="Boden R."/>
            <person name="Cunliffe M."/>
            <person name="Scanlan J."/>
            <person name="Moussard H."/>
            <person name="Kits K.D."/>
            <person name="Klotz M."/>
            <person name="Jetten M."/>
            <person name="Vuilleumier S."/>
            <person name="Han J."/>
            <person name="Peters L."/>
            <person name="Mikhailova N."/>
            <person name="Teshima H."/>
            <person name="Tapia R."/>
            <person name="Kyrpides N."/>
            <person name="Ivanova N."/>
            <person name="Pagani I."/>
            <person name="Cheng J.-F."/>
            <person name="Goodwin L."/>
            <person name="Han C."/>
            <person name="Hauser L."/>
            <person name="Land M."/>
            <person name="Lapidus A."/>
            <person name="Lucas S."/>
            <person name="Pitluck S."/>
            <person name="Woyke T."/>
            <person name="Stein L.Y."/>
            <person name="Murrell C."/>
        </authorList>
    </citation>
    <scope>NUCLEOTIDE SEQUENCE</scope>
    <source>
        <strain>MC09</strain>
    </source>
</reference>
<proteinExistence type="predicted"/>
<dbReference type="RefSeq" id="WP_013817899.1">
    <property type="nucleotide sequence ID" value="NC_015572.1"/>
</dbReference>
<dbReference type="KEGG" id="mmt:Metme_1206"/>
<dbReference type="Proteomes" id="UP000008888">
    <property type="component" value="Chromosome"/>
</dbReference>
<feature type="transmembrane region" description="Helical" evidence="1">
    <location>
        <begin position="6"/>
        <end position="23"/>
    </location>
</feature>
<reference evidence="3" key="3">
    <citation type="submission" date="2011-05" db="EMBL/GenBank/DDBJ databases">
        <title>Complete sequence of Methylomonas methanica MC09.</title>
        <authorList>
            <consortium name="US DOE Joint Genome Institute"/>
            <person name="Lucas S."/>
            <person name="Han J."/>
            <person name="Lapidus A."/>
            <person name="Cheng J.-F."/>
            <person name="Goodwin L."/>
            <person name="Pitluck S."/>
            <person name="Peters L."/>
            <person name="Mikhailova N."/>
            <person name="Teshima H."/>
            <person name="Han C."/>
            <person name="Tapia R."/>
            <person name="Land M."/>
            <person name="Hauser L."/>
            <person name="Kyrpides N."/>
            <person name="Ivanova N."/>
            <person name="Pagani I."/>
            <person name="Stein L."/>
            <person name="Woyke T."/>
        </authorList>
    </citation>
    <scope>NUCLEOTIDE SEQUENCE [LARGE SCALE GENOMIC DNA]</scope>
    <source>
        <strain evidence="3">MC09</strain>
    </source>
</reference>
<dbReference type="Gene3D" id="3.40.50.150">
    <property type="entry name" value="Vaccinia Virus protein VP39"/>
    <property type="match status" value="1"/>
</dbReference>